<keyword evidence="2 5" id="KW-0645">Protease</keyword>
<feature type="transmembrane region" description="Helical" evidence="7">
    <location>
        <begin position="46"/>
        <end position="70"/>
    </location>
</feature>
<dbReference type="HOGENOM" id="CLU_017295_0_0_0"/>
<dbReference type="InterPro" id="IPR029045">
    <property type="entry name" value="ClpP/crotonase-like_dom_sf"/>
</dbReference>
<evidence type="ECO:0000313" key="10">
    <source>
        <dbReference type="Proteomes" id="UP000002027"/>
    </source>
</evidence>
<keyword evidence="4 5" id="KW-0720">Serine protease</keyword>
<dbReference type="Gene3D" id="2.30.42.10">
    <property type="match status" value="1"/>
</dbReference>
<dbReference type="GO" id="GO:0007165">
    <property type="term" value="P:signal transduction"/>
    <property type="evidence" value="ECO:0007669"/>
    <property type="project" value="TreeGrafter"/>
</dbReference>
<dbReference type="NCBIfam" id="TIGR00225">
    <property type="entry name" value="prc"/>
    <property type="match status" value="1"/>
</dbReference>
<dbReference type="InterPro" id="IPR041489">
    <property type="entry name" value="PDZ_6"/>
</dbReference>
<feature type="region of interest" description="Disordered" evidence="6">
    <location>
        <begin position="1"/>
        <end position="22"/>
    </location>
</feature>
<dbReference type="CDD" id="cd07560">
    <property type="entry name" value="Peptidase_S41_CPP"/>
    <property type="match status" value="1"/>
</dbReference>
<reference evidence="10" key="1">
    <citation type="submission" date="2009-11" db="EMBL/GenBank/DDBJ databases">
        <title>The complete chromosome 1 of Sphaerobacter thermophilus DSM 20745.</title>
        <authorList>
            <person name="Lucas S."/>
            <person name="Copeland A."/>
            <person name="Lapidus A."/>
            <person name="Glavina del Rio T."/>
            <person name="Dalin E."/>
            <person name="Tice H."/>
            <person name="Bruce D."/>
            <person name="Goodwin L."/>
            <person name="Pitluck S."/>
            <person name="Kyrpides N."/>
            <person name="Mavromatis K."/>
            <person name="Ivanova N."/>
            <person name="Mikhailova N."/>
            <person name="LaButti K.M."/>
            <person name="Clum A."/>
            <person name="Sun H.I."/>
            <person name="Brettin T."/>
            <person name="Detter J.C."/>
            <person name="Han C."/>
            <person name="Larimer F."/>
            <person name="Land M."/>
            <person name="Hauser L."/>
            <person name="Markowitz V."/>
            <person name="Cheng J.F."/>
            <person name="Hugenholtz P."/>
            <person name="Woyke T."/>
            <person name="Wu D."/>
            <person name="Steenblock K."/>
            <person name="Schneider S."/>
            <person name="Pukall R."/>
            <person name="Goeker M."/>
            <person name="Klenk H.P."/>
            <person name="Eisen J.A."/>
        </authorList>
    </citation>
    <scope>NUCLEOTIDE SEQUENCE [LARGE SCALE GENOMIC DNA]</scope>
    <source>
        <strain evidence="10">ATCC 49802 / DSM 20745 / S 6022</strain>
    </source>
</reference>
<dbReference type="GO" id="GO:0006508">
    <property type="term" value="P:proteolysis"/>
    <property type="evidence" value="ECO:0007669"/>
    <property type="project" value="UniProtKB-KW"/>
</dbReference>
<evidence type="ECO:0000256" key="3">
    <source>
        <dbReference type="ARBA" id="ARBA00022801"/>
    </source>
</evidence>
<keyword evidence="7" id="KW-0472">Membrane</keyword>
<evidence type="ECO:0000313" key="9">
    <source>
        <dbReference type="EMBL" id="ACZ39611.1"/>
    </source>
</evidence>
<dbReference type="Gene3D" id="3.30.750.44">
    <property type="match status" value="1"/>
</dbReference>
<gene>
    <name evidence="9" type="ordered locus">Sthe_2187</name>
</gene>
<dbReference type="Pfam" id="PF03572">
    <property type="entry name" value="Peptidase_S41"/>
    <property type="match status" value="1"/>
</dbReference>
<dbReference type="STRING" id="479434.Sthe_2187"/>
<dbReference type="InterPro" id="IPR036034">
    <property type="entry name" value="PDZ_sf"/>
</dbReference>
<dbReference type="PANTHER" id="PTHR32060">
    <property type="entry name" value="TAIL-SPECIFIC PROTEASE"/>
    <property type="match status" value="1"/>
</dbReference>
<feature type="domain" description="PDZ" evidence="8">
    <location>
        <begin position="137"/>
        <end position="206"/>
    </location>
</feature>
<dbReference type="GO" id="GO:0030288">
    <property type="term" value="C:outer membrane-bounded periplasmic space"/>
    <property type="evidence" value="ECO:0007669"/>
    <property type="project" value="TreeGrafter"/>
</dbReference>
<dbReference type="SMART" id="SM00228">
    <property type="entry name" value="PDZ"/>
    <property type="match status" value="1"/>
</dbReference>
<dbReference type="eggNOG" id="COG0793">
    <property type="taxonomic scope" value="Bacteria"/>
</dbReference>
<dbReference type="KEGG" id="sti:Sthe_2187"/>
<dbReference type="InterPro" id="IPR001478">
    <property type="entry name" value="PDZ"/>
</dbReference>
<keyword evidence="7" id="KW-1133">Transmembrane helix</keyword>
<dbReference type="MEROPS" id="S41.008"/>
<dbReference type="EC" id="3.4.21.102" evidence="9"/>
<dbReference type="FunFam" id="2.30.42.10:FF:000063">
    <property type="entry name" value="Peptidase, S41 family"/>
    <property type="match status" value="1"/>
</dbReference>
<reference evidence="9 10" key="2">
    <citation type="journal article" date="2010" name="Stand. Genomic Sci.">
        <title>Complete genome sequence of Desulfohalobium retbaense type strain (HR(100)).</title>
        <authorList>
            <person name="Spring S."/>
            <person name="Nolan M."/>
            <person name="Lapidus A."/>
            <person name="Glavina Del Rio T."/>
            <person name="Copeland A."/>
            <person name="Tice H."/>
            <person name="Cheng J.F."/>
            <person name="Lucas S."/>
            <person name="Land M."/>
            <person name="Chen F."/>
            <person name="Bruce D."/>
            <person name="Goodwin L."/>
            <person name="Pitluck S."/>
            <person name="Ivanova N."/>
            <person name="Mavromatis K."/>
            <person name="Mikhailova N."/>
            <person name="Pati A."/>
            <person name="Chen A."/>
            <person name="Palaniappan K."/>
            <person name="Hauser L."/>
            <person name="Chang Y.J."/>
            <person name="Jeffries C.D."/>
            <person name="Munk C."/>
            <person name="Kiss H."/>
            <person name="Chain P."/>
            <person name="Han C."/>
            <person name="Brettin T."/>
            <person name="Detter J.C."/>
            <person name="Schuler E."/>
            <person name="Goker M."/>
            <person name="Rohde M."/>
            <person name="Bristow J."/>
            <person name="Eisen J.A."/>
            <person name="Markowitz V."/>
            <person name="Hugenholtz P."/>
            <person name="Kyrpides N.C."/>
            <person name="Klenk H.P."/>
        </authorList>
    </citation>
    <scope>NUCLEOTIDE SEQUENCE [LARGE SCALE GENOMIC DNA]</scope>
    <source>
        <strain evidence="10">ATCC 49802 / DSM 20745 / S 6022</strain>
    </source>
</reference>
<name>D1C6I6_SPHTD</name>
<dbReference type="FunCoup" id="D1C6I6">
    <property type="interactions" value="392"/>
</dbReference>
<dbReference type="CDD" id="cd06782">
    <property type="entry name" value="cpPDZ_CPP-like"/>
    <property type="match status" value="1"/>
</dbReference>
<dbReference type="InterPro" id="IPR004447">
    <property type="entry name" value="Peptidase_S41A"/>
</dbReference>
<keyword evidence="7" id="KW-0812">Transmembrane</keyword>
<evidence type="ECO:0000259" key="8">
    <source>
        <dbReference type="PROSITE" id="PS50106"/>
    </source>
</evidence>
<dbReference type="PROSITE" id="PS50106">
    <property type="entry name" value="PDZ"/>
    <property type="match status" value="1"/>
</dbReference>
<dbReference type="Proteomes" id="UP000002027">
    <property type="component" value="Chromosome 1"/>
</dbReference>
<dbReference type="InParanoid" id="D1C6I6"/>
<evidence type="ECO:0000256" key="7">
    <source>
        <dbReference type="SAM" id="Phobius"/>
    </source>
</evidence>
<proteinExistence type="inferred from homology"/>
<evidence type="ECO:0000256" key="6">
    <source>
        <dbReference type="SAM" id="MobiDB-lite"/>
    </source>
</evidence>
<dbReference type="GO" id="GO:0004252">
    <property type="term" value="F:serine-type endopeptidase activity"/>
    <property type="evidence" value="ECO:0007669"/>
    <property type="project" value="UniProtKB-EC"/>
</dbReference>
<dbReference type="InterPro" id="IPR005151">
    <property type="entry name" value="Tail-specific_protease"/>
</dbReference>
<dbReference type="SUPFAM" id="SSF52096">
    <property type="entry name" value="ClpP/crotonase"/>
    <property type="match status" value="1"/>
</dbReference>
<keyword evidence="3 5" id="KW-0378">Hydrolase</keyword>
<organism evidence="9 10">
    <name type="scientific">Sphaerobacter thermophilus (strain ATCC 49802 / DSM 20745 / KCCM 41009 / NCIMB 13125 / S 6022)</name>
    <dbReference type="NCBI Taxonomy" id="479434"/>
    <lineage>
        <taxon>Bacteria</taxon>
        <taxon>Pseudomonadati</taxon>
        <taxon>Thermomicrobiota</taxon>
        <taxon>Thermomicrobia</taxon>
        <taxon>Sphaerobacterales</taxon>
        <taxon>Sphaerobacterineae</taxon>
        <taxon>Sphaerobacteraceae</taxon>
        <taxon>Sphaerobacter</taxon>
    </lineage>
</organism>
<feature type="compositionally biased region" description="Basic and acidic residues" evidence="6">
    <location>
        <begin position="1"/>
        <end position="21"/>
    </location>
</feature>
<dbReference type="SMART" id="SM00245">
    <property type="entry name" value="TSPc"/>
    <property type="match status" value="1"/>
</dbReference>
<evidence type="ECO:0000256" key="1">
    <source>
        <dbReference type="ARBA" id="ARBA00009179"/>
    </source>
</evidence>
<protein>
    <submittedName>
        <fullName evidence="9">Carboxyl-terminal protease</fullName>
        <ecNumber evidence="9">3.4.21.102</ecNumber>
    </submittedName>
</protein>
<dbReference type="PANTHER" id="PTHR32060:SF30">
    <property type="entry name" value="CARBOXY-TERMINAL PROCESSING PROTEASE CTPA"/>
    <property type="match status" value="1"/>
</dbReference>
<dbReference type="EMBL" id="CP001823">
    <property type="protein sequence ID" value="ACZ39611.1"/>
    <property type="molecule type" value="Genomic_DNA"/>
</dbReference>
<evidence type="ECO:0000256" key="2">
    <source>
        <dbReference type="ARBA" id="ARBA00022670"/>
    </source>
</evidence>
<dbReference type="Pfam" id="PF17820">
    <property type="entry name" value="PDZ_6"/>
    <property type="match status" value="1"/>
</dbReference>
<dbReference type="OrthoDB" id="9812068at2"/>
<dbReference type="RefSeq" id="WP_012872657.1">
    <property type="nucleotide sequence ID" value="NC_013523.1"/>
</dbReference>
<dbReference type="Gene3D" id="3.90.226.10">
    <property type="entry name" value="2-enoyl-CoA Hydratase, Chain A, domain 1"/>
    <property type="match status" value="1"/>
</dbReference>
<accession>D1C6I6</accession>
<keyword evidence="10" id="KW-1185">Reference proteome</keyword>
<evidence type="ECO:0000256" key="4">
    <source>
        <dbReference type="ARBA" id="ARBA00022825"/>
    </source>
</evidence>
<dbReference type="SUPFAM" id="SSF50156">
    <property type="entry name" value="PDZ domain-like"/>
    <property type="match status" value="1"/>
</dbReference>
<dbReference type="AlphaFoldDB" id="D1C6I6"/>
<comment type="similarity">
    <text evidence="1 5">Belongs to the peptidase S41A family.</text>
</comment>
<evidence type="ECO:0000256" key="5">
    <source>
        <dbReference type="RuleBase" id="RU004404"/>
    </source>
</evidence>
<sequence>MDRPYAHHDAHHAEPPERDGQRWVAGDELLHPSTEAQPRRRQGRSLGFVVLAVVAILAVFATGVGAGLILDRALATPPATNETSGAPRVLDEVWALVHDHYVEPSKIDDRQMTNGAIDGMLETLGDEGHTRYLPPDQVSAHDETLSGSYVGVGIQIELRDERVVVVAPLDGSPAKEAGVQAGDVLVRVDGQSIAGLSIEEVVARVRGEEGTTVDLAFERPGQQALVEVRLRRTKLELKAVDWVLLPNGVADIRISQFVRGTSDQLTQAIDAAEAAGATAIVLDLRNNPGGLVDEAIRVASAFLPPETTVFKSQMRDGTETAHLTVATVPRTDLPVVVLVNEGTASAAEIVSGALQQNHRAQVVGTSTFGTGTVLNQYSLSDGSALLLGTELWLTPNGDQIRDAGITPDYQVEQSEDAPIFVPITGAPVSDTFEQDEQLAAGLAVLRGEPPTSAFIPRGGCLRCD</sequence>